<evidence type="ECO:0000313" key="2">
    <source>
        <dbReference type="EMBL" id="KAK3741994.1"/>
    </source>
</evidence>
<evidence type="ECO:0000313" key="3">
    <source>
        <dbReference type="Proteomes" id="UP001283361"/>
    </source>
</evidence>
<keyword evidence="1" id="KW-0732">Signal</keyword>
<accession>A0AAE0YF71</accession>
<gene>
    <name evidence="2" type="ORF">RRG08_024740</name>
</gene>
<organism evidence="2 3">
    <name type="scientific">Elysia crispata</name>
    <name type="common">lettuce slug</name>
    <dbReference type="NCBI Taxonomy" id="231223"/>
    <lineage>
        <taxon>Eukaryota</taxon>
        <taxon>Metazoa</taxon>
        <taxon>Spiralia</taxon>
        <taxon>Lophotrochozoa</taxon>
        <taxon>Mollusca</taxon>
        <taxon>Gastropoda</taxon>
        <taxon>Heterobranchia</taxon>
        <taxon>Euthyneura</taxon>
        <taxon>Panpulmonata</taxon>
        <taxon>Sacoglossa</taxon>
        <taxon>Placobranchoidea</taxon>
        <taxon>Plakobranchidae</taxon>
        <taxon>Elysia</taxon>
    </lineage>
</organism>
<dbReference type="Proteomes" id="UP001283361">
    <property type="component" value="Unassembled WGS sequence"/>
</dbReference>
<feature type="signal peptide" evidence="1">
    <location>
        <begin position="1"/>
        <end position="17"/>
    </location>
</feature>
<evidence type="ECO:0000256" key="1">
    <source>
        <dbReference type="SAM" id="SignalP"/>
    </source>
</evidence>
<dbReference type="AlphaFoldDB" id="A0AAE0YF71"/>
<proteinExistence type="predicted"/>
<comment type="caution">
    <text evidence="2">The sequence shown here is derived from an EMBL/GenBank/DDBJ whole genome shotgun (WGS) entry which is preliminary data.</text>
</comment>
<protein>
    <submittedName>
        <fullName evidence="2">Uncharacterized protein</fullName>
    </submittedName>
</protein>
<feature type="chain" id="PRO_5042039514" evidence="1">
    <location>
        <begin position="18"/>
        <end position="87"/>
    </location>
</feature>
<reference evidence="2" key="1">
    <citation type="journal article" date="2023" name="G3 (Bethesda)">
        <title>A reference genome for the long-term kleptoplast-retaining sea slug Elysia crispata morphotype clarki.</title>
        <authorList>
            <person name="Eastman K.E."/>
            <person name="Pendleton A.L."/>
            <person name="Shaikh M.A."/>
            <person name="Suttiyut T."/>
            <person name="Ogas R."/>
            <person name="Tomko P."/>
            <person name="Gavelis G."/>
            <person name="Widhalm J.R."/>
            <person name="Wisecaver J.H."/>
        </authorList>
    </citation>
    <scope>NUCLEOTIDE SEQUENCE</scope>
    <source>
        <strain evidence="2">ECLA1</strain>
    </source>
</reference>
<name>A0AAE0YF71_9GAST</name>
<keyword evidence="3" id="KW-1185">Reference proteome</keyword>
<sequence length="87" mass="9610">MRGNNRFGLLLPRSVLAELQTVAVDEMPTATDFYLDSLFDLLQQHCSGSLDLLYGSSDLDLELDLSGIAIMKVGRKLAIYSSMVRAE</sequence>
<dbReference type="EMBL" id="JAWDGP010006383">
    <property type="protein sequence ID" value="KAK3741994.1"/>
    <property type="molecule type" value="Genomic_DNA"/>
</dbReference>